<dbReference type="AlphaFoldDB" id="M5EYI6"/>
<protein>
    <submittedName>
        <fullName evidence="2">Uncharacterized protein</fullName>
    </submittedName>
</protein>
<evidence type="ECO:0000313" key="3">
    <source>
        <dbReference type="Proteomes" id="UP000012062"/>
    </source>
</evidence>
<dbReference type="STRING" id="1297569.MESS2_1340049"/>
<dbReference type="Proteomes" id="UP000012062">
    <property type="component" value="Unassembled WGS sequence"/>
</dbReference>
<reference evidence="2 3" key="1">
    <citation type="submission" date="2013-02" db="EMBL/GenBank/DDBJ databases">
        <authorList>
            <person name="Genoscope - CEA"/>
        </authorList>
    </citation>
    <scope>NUCLEOTIDE SEQUENCE [LARGE SCALE GENOMIC DNA]</scope>
    <source>
        <strain evidence="2 3">STM 2683</strain>
    </source>
</reference>
<proteinExistence type="predicted"/>
<comment type="caution">
    <text evidence="2">The sequence shown here is derived from an EMBL/GenBank/DDBJ whole genome shotgun (WGS) entry which is preliminary data.</text>
</comment>
<organism evidence="2 3">
    <name type="scientific">Mesorhizobium metallidurans STM 2683</name>
    <dbReference type="NCBI Taxonomy" id="1297569"/>
    <lineage>
        <taxon>Bacteria</taxon>
        <taxon>Pseudomonadati</taxon>
        <taxon>Pseudomonadota</taxon>
        <taxon>Alphaproteobacteria</taxon>
        <taxon>Hyphomicrobiales</taxon>
        <taxon>Phyllobacteriaceae</taxon>
        <taxon>Mesorhizobium</taxon>
    </lineage>
</organism>
<evidence type="ECO:0000256" key="1">
    <source>
        <dbReference type="SAM" id="MobiDB-lite"/>
    </source>
</evidence>
<name>M5EYI6_9HYPH</name>
<accession>M5EYI6</accession>
<keyword evidence="3" id="KW-1185">Reference proteome</keyword>
<sequence>MCSSGWRFETGLALLNHCRTAATPDFQLPQPLATPCLHGHLDIADLTNFPTGRAYRHVCPAAYPLGDRAQNRASTAHQLQSLRRQQAVSMQQKIPR</sequence>
<dbReference type="EMBL" id="CAUM01000040">
    <property type="protein sequence ID" value="CCV04646.1"/>
    <property type="molecule type" value="Genomic_DNA"/>
</dbReference>
<evidence type="ECO:0000313" key="2">
    <source>
        <dbReference type="EMBL" id="CCV04646.1"/>
    </source>
</evidence>
<feature type="region of interest" description="Disordered" evidence="1">
    <location>
        <begin position="72"/>
        <end position="96"/>
    </location>
</feature>
<gene>
    <name evidence="2" type="ORF">MESS2_1340049</name>
</gene>